<accession>A0A1E7XYW3</accession>
<dbReference type="Pfam" id="PF22590">
    <property type="entry name" value="Cas3-like_C_2"/>
    <property type="match status" value="1"/>
</dbReference>
<dbReference type="GO" id="GO:0046872">
    <property type="term" value="F:metal ion binding"/>
    <property type="evidence" value="ECO:0007669"/>
    <property type="project" value="UniProtKB-KW"/>
</dbReference>
<dbReference type="Pfam" id="PF00270">
    <property type="entry name" value="DEAD"/>
    <property type="match status" value="1"/>
</dbReference>
<dbReference type="Pfam" id="PF01966">
    <property type="entry name" value="HD"/>
    <property type="match status" value="1"/>
</dbReference>
<dbReference type="GO" id="GO:0003676">
    <property type="term" value="F:nucleic acid binding"/>
    <property type="evidence" value="ECO:0007669"/>
    <property type="project" value="InterPro"/>
</dbReference>
<dbReference type="InterPro" id="IPR038257">
    <property type="entry name" value="CRISPR-assoc_Cas3_HD_sf"/>
</dbReference>
<evidence type="ECO:0000313" key="11">
    <source>
        <dbReference type="Proteomes" id="UP000175684"/>
    </source>
</evidence>
<dbReference type="PROSITE" id="PS51192">
    <property type="entry name" value="HELICASE_ATP_BIND_1"/>
    <property type="match status" value="1"/>
</dbReference>
<dbReference type="AlphaFoldDB" id="A0A1E7XYW3"/>
<evidence type="ECO:0000256" key="9">
    <source>
        <dbReference type="ARBA" id="ARBA00023118"/>
    </source>
</evidence>
<dbReference type="InterPro" id="IPR054712">
    <property type="entry name" value="Cas3-like_dom"/>
</dbReference>
<dbReference type="GO" id="GO:0016787">
    <property type="term" value="F:hydrolase activity"/>
    <property type="evidence" value="ECO:0007669"/>
    <property type="project" value="UniProtKB-KW"/>
</dbReference>
<evidence type="ECO:0000256" key="3">
    <source>
        <dbReference type="ARBA" id="ARBA00022722"/>
    </source>
</evidence>
<dbReference type="RefSeq" id="WP_070122847.1">
    <property type="nucleotide sequence ID" value="NZ_JADMZS010000001.1"/>
</dbReference>
<keyword evidence="6" id="KW-0378">Hydrolase</keyword>
<gene>
    <name evidence="10" type="ORF">BBK15_08205</name>
</gene>
<dbReference type="GO" id="GO:0004519">
    <property type="term" value="F:endonuclease activity"/>
    <property type="evidence" value="ECO:0007669"/>
    <property type="project" value="UniProtKB-KW"/>
</dbReference>
<dbReference type="CDD" id="cd09641">
    <property type="entry name" value="Cas3''_I"/>
    <property type="match status" value="1"/>
</dbReference>
<dbReference type="SUPFAM" id="SSF52540">
    <property type="entry name" value="P-loop containing nucleoside triphosphate hydrolases"/>
    <property type="match status" value="1"/>
</dbReference>
<keyword evidence="7" id="KW-0347">Helicase</keyword>
<keyword evidence="3" id="KW-0540">Nuclease</keyword>
<reference evidence="10 11" key="1">
    <citation type="submission" date="2016-07" db="EMBL/GenBank/DDBJ databases">
        <title>Draft Genome Sequence of Bifidobacterium adolescentis strain Km 4.</title>
        <authorList>
            <person name="Danilenko V.N."/>
        </authorList>
    </citation>
    <scope>NUCLEOTIDE SEQUENCE [LARGE SCALE GENOMIC DNA]</scope>
    <source>
        <strain evidence="10 11">Km 4</strain>
    </source>
</reference>
<sequence length="805" mass="90537">MVLLARKDEEGNTQALYDHLHGAGRLASGFEDEFADISRTAAVLHDVGKVAQQFQTYLLSDDGHRGDVQHARQGAFVVNDFFESKGEIEEIAKEILELAISKHHGGLPDCIDESGNRAFLLGFTESDKSNEKYAYQEIKRGLNGLALDLQSNFRGSAEDIACFLKKIKSLRLSKDSIYFYLGLLVKLIYSRLVDADRTDAACFETRKQYRPNAVDWQNLISRLDKSMRSFDSSSEINRIRHQINEQCCLAGARETGIYRLSIPTGGGKTLASLNFALHHALKTGKRRIIYVIPYLSITTQTAKTFRDVLGLNSDSDVLLEHYSTAGMQRSADVADNASSEFEDAGEHQRKLAAERWDNPIIVTTMVEFLETVMSARGTKLRKFHNMADSVIIFDEIQSLPMNTINLFNEIVSFLSKITNSTILLCSATQPLLEKTKRENLLLSEKPDLIAETESYEDKLRRTRIVASAENKSCDELGQIIYQQARKNGNCLAIVNLKKEAREIFQCLERLDVNHEFELIHLSTAMCGRHRTDCLNRIGALLDPGNPKPVICVSTQLIEAGVDISFACVVRAMAGLDSIMQAAGRCNRNGESVEPKNVYVYPLKDEDSMERYLPDIAMGKQLTLQIMENYPGKDLLSSNILEQYYDMLLRKKDGNGKGGYTDCPIRGRAEGATTAYDLLSFNECDRSQFTNTTGGKYGLCFAQAFQTVSDNFHVIPDVTHNVVVPYGQATELLDMLHRGELSEKISVLRRLQEYTVSLFDDDYRDLARKHAISLANEDFGVFLLNEEYYNDKYGVVREAEMPLLLM</sequence>
<evidence type="ECO:0000256" key="6">
    <source>
        <dbReference type="ARBA" id="ARBA00022801"/>
    </source>
</evidence>
<evidence type="ECO:0000313" key="10">
    <source>
        <dbReference type="EMBL" id="OFA34158.1"/>
    </source>
</evidence>
<keyword evidence="10" id="KW-0255">Endonuclease</keyword>
<dbReference type="InterPro" id="IPR014001">
    <property type="entry name" value="Helicase_ATP-bd"/>
</dbReference>
<dbReference type="Gene3D" id="3.40.50.300">
    <property type="entry name" value="P-loop containing nucleotide triphosphate hydrolases"/>
    <property type="match status" value="2"/>
</dbReference>
<dbReference type="Gene3D" id="1.10.3210.30">
    <property type="match status" value="1"/>
</dbReference>
<dbReference type="InterPro" id="IPR006674">
    <property type="entry name" value="HD_domain"/>
</dbReference>
<comment type="similarity">
    <text evidence="2">In the central section; belongs to the CRISPR-associated helicase Cas3 family.</text>
</comment>
<dbReference type="Proteomes" id="UP000175684">
    <property type="component" value="Unassembled WGS sequence"/>
</dbReference>
<comment type="caution">
    <text evidence="10">The sequence shown here is derived from an EMBL/GenBank/DDBJ whole genome shotgun (WGS) entry which is preliminary data.</text>
</comment>
<dbReference type="EMBL" id="MAXD01000008">
    <property type="protein sequence ID" value="OFA34158.1"/>
    <property type="molecule type" value="Genomic_DNA"/>
</dbReference>
<comment type="similarity">
    <text evidence="1">In the N-terminal section; belongs to the CRISPR-associated nuclease Cas3-HD family.</text>
</comment>
<dbReference type="NCBIfam" id="TIGR01596">
    <property type="entry name" value="cas3_HD"/>
    <property type="match status" value="1"/>
</dbReference>
<dbReference type="GO" id="GO:0051607">
    <property type="term" value="P:defense response to virus"/>
    <property type="evidence" value="ECO:0007669"/>
    <property type="project" value="UniProtKB-KW"/>
</dbReference>
<keyword evidence="8" id="KW-0067">ATP-binding</keyword>
<evidence type="ECO:0000256" key="8">
    <source>
        <dbReference type="ARBA" id="ARBA00022840"/>
    </source>
</evidence>
<protein>
    <submittedName>
        <fullName evidence="10">CRISPR-associated helicase/endonuclease Cas3</fullName>
    </submittedName>
</protein>
<dbReference type="GO" id="GO:0005524">
    <property type="term" value="F:ATP binding"/>
    <property type="evidence" value="ECO:0007669"/>
    <property type="project" value="UniProtKB-KW"/>
</dbReference>
<keyword evidence="4" id="KW-0479">Metal-binding</keyword>
<evidence type="ECO:0000256" key="5">
    <source>
        <dbReference type="ARBA" id="ARBA00022741"/>
    </source>
</evidence>
<evidence type="ECO:0000256" key="7">
    <source>
        <dbReference type="ARBA" id="ARBA00022806"/>
    </source>
</evidence>
<dbReference type="InterPro" id="IPR011545">
    <property type="entry name" value="DEAD/DEAH_box_helicase_dom"/>
</dbReference>
<dbReference type="SUPFAM" id="SSF109604">
    <property type="entry name" value="HD-domain/PDEase-like"/>
    <property type="match status" value="1"/>
</dbReference>
<organism evidence="10 11">
    <name type="scientific">Bifidobacterium adolescentis</name>
    <dbReference type="NCBI Taxonomy" id="1680"/>
    <lineage>
        <taxon>Bacteria</taxon>
        <taxon>Bacillati</taxon>
        <taxon>Actinomycetota</taxon>
        <taxon>Actinomycetes</taxon>
        <taxon>Bifidobacteriales</taxon>
        <taxon>Bifidobacteriaceae</taxon>
        <taxon>Bifidobacterium</taxon>
    </lineage>
</organism>
<dbReference type="InterPro" id="IPR006474">
    <property type="entry name" value="Helicase_Cas3_CRISPR-ass_core"/>
</dbReference>
<name>A0A1E7XYW3_BIFAD</name>
<evidence type="ECO:0000256" key="2">
    <source>
        <dbReference type="ARBA" id="ARBA00009046"/>
    </source>
</evidence>
<evidence type="ECO:0000256" key="1">
    <source>
        <dbReference type="ARBA" id="ARBA00006847"/>
    </source>
</evidence>
<dbReference type="NCBIfam" id="TIGR01587">
    <property type="entry name" value="cas3_core"/>
    <property type="match status" value="1"/>
</dbReference>
<keyword evidence="5" id="KW-0547">Nucleotide-binding</keyword>
<dbReference type="OrthoDB" id="9810236at2"/>
<dbReference type="SMART" id="SM00487">
    <property type="entry name" value="DEXDc"/>
    <property type="match status" value="1"/>
</dbReference>
<dbReference type="InterPro" id="IPR006483">
    <property type="entry name" value="CRISPR-assoc_Cas3_HD"/>
</dbReference>
<proteinExistence type="inferred from homology"/>
<dbReference type="CDD" id="cd17930">
    <property type="entry name" value="DEXHc_cas3"/>
    <property type="match status" value="1"/>
</dbReference>
<dbReference type="InterPro" id="IPR027417">
    <property type="entry name" value="P-loop_NTPase"/>
</dbReference>
<dbReference type="GO" id="GO:0004386">
    <property type="term" value="F:helicase activity"/>
    <property type="evidence" value="ECO:0007669"/>
    <property type="project" value="UniProtKB-KW"/>
</dbReference>
<dbReference type="PROSITE" id="PS51643">
    <property type="entry name" value="HD_CAS3"/>
    <property type="match status" value="1"/>
</dbReference>
<evidence type="ECO:0000256" key="4">
    <source>
        <dbReference type="ARBA" id="ARBA00022723"/>
    </source>
</evidence>
<keyword evidence="9" id="KW-0051">Antiviral defense</keyword>